<evidence type="ECO:0000259" key="1">
    <source>
        <dbReference type="Pfam" id="PF03061"/>
    </source>
</evidence>
<dbReference type="Pfam" id="PF03061">
    <property type="entry name" value="4HBT"/>
    <property type="match status" value="1"/>
</dbReference>
<evidence type="ECO:0000313" key="2">
    <source>
        <dbReference type="EMBL" id="CAB4775587.1"/>
    </source>
</evidence>
<dbReference type="InterPro" id="IPR006683">
    <property type="entry name" value="Thioestr_dom"/>
</dbReference>
<organism evidence="2">
    <name type="scientific">freshwater metagenome</name>
    <dbReference type="NCBI Taxonomy" id="449393"/>
    <lineage>
        <taxon>unclassified sequences</taxon>
        <taxon>metagenomes</taxon>
        <taxon>ecological metagenomes</taxon>
    </lineage>
</organism>
<accession>A0A6J6VYL9</accession>
<sequence>MIDYSSPSLVSVEEMNAFIGGAFGGNQNACEVMSFAMAVAVMYPSAASLRPGKIISGPTVFSICDAALFYAALSATGMEPMTLTSEMSIRFLRPARGEVLRARATLNSIGSRSIVGSVVAYTDDESKPVAVAQGTYMRPKKTTTQ</sequence>
<dbReference type="CDD" id="cd03443">
    <property type="entry name" value="PaaI_thioesterase"/>
    <property type="match status" value="1"/>
</dbReference>
<feature type="domain" description="Thioesterase" evidence="1">
    <location>
        <begin position="53"/>
        <end position="126"/>
    </location>
</feature>
<name>A0A6J6VYL9_9ZZZZ</name>
<dbReference type="Gene3D" id="3.10.129.10">
    <property type="entry name" value="Hotdog Thioesterase"/>
    <property type="match status" value="1"/>
</dbReference>
<gene>
    <name evidence="2" type="ORF">UFOPK2921_00514</name>
</gene>
<proteinExistence type="predicted"/>
<dbReference type="AlphaFoldDB" id="A0A6J6VYL9"/>
<reference evidence="2" key="1">
    <citation type="submission" date="2020-05" db="EMBL/GenBank/DDBJ databases">
        <authorList>
            <person name="Chiriac C."/>
            <person name="Salcher M."/>
            <person name="Ghai R."/>
            <person name="Kavagutti S V."/>
        </authorList>
    </citation>
    <scope>NUCLEOTIDE SEQUENCE</scope>
</reference>
<protein>
    <submittedName>
        <fullName evidence="2">Unannotated protein</fullName>
    </submittedName>
</protein>
<dbReference type="EMBL" id="CAEZZV010000048">
    <property type="protein sequence ID" value="CAB4775587.1"/>
    <property type="molecule type" value="Genomic_DNA"/>
</dbReference>
<dbReference type="SUPFAM" id="SSF54637">
    <property type="entry name" value="Thioesterase/thiol ester dehydrase-isomerase"/>
    <property type="match status" value="1"/>
</dbReference>
<dbReference type="InterPro" id="IPR029069">
    <property type="entry name" value="HotDog_dom_sf"/>
</dbReference>